<evidence type="ECO:0000256" key="4">
    <source>
        <dbReference type="ARBA" id="ARBA00023054"/>
    </source>
</evidence>
<feature type="domain" description="Dynamin-type G" evidence="8">
    <location>
        <begin position="71"/>
        <end position="384"/>
    </location>
</feature>
<comment type="caution">
    <text evidence="9">The sequence shown here is derived from an EMBL/GenBank/DDBJ whole genome shotgun (WGS) entry which is preliminary data.</text>
</comment>
<feature type="compositionally biased region" description="Basic and acidic residues" evidence="7">
    <location>
        <begin position="326"/>
        <end position="338"/>
    </location>
</feature>
<keyword evidence="10" id="KW-1185">Reference proteome</keyword>
<dbReference type="PROSITE" id="PS51718">
    <property type="entry name" value="G_DYNAMIN_2"/>
    <property type="match status" value="1"/>
</dbReference>
<evidence type="ECO:0000256" key="2">
    <source>
        <dbReference type="ARBA" id="ARBA00022741"/>
    </source>
</evidence>
<name>A0A1B7TER5_9ASCO</name>
<dbReference type="InterPro" id="IPR027094">
    <property type="entry name" value="Mitofusin_fam"/>
</dbReference>
<evidence type="ECO:0000256" key="5">
    <source>
        <dbReference type="ARBA" id="ARBA00023134"/>
    </source>
</evidence>
<organism evidence="9 10">
    <name type="scientific">Hanseniaspora valbyensis NRRL Y-1626</name>
    <dbReference type="NCBI Taxonomy" id="766949"/>
    <lineage>
        <taxon>Eukaryota</taxon>
        <taxon>Fungi</taxon>
        <taxon>Dikarya</taxon>
        <taxon>Ascomycota</taxon>
        <taxon>Saccharomycotina</taxon>
        <taxon>Saccharomycetes</taxon>
        <taxon>Saccharomycodales</taxon>
        <taxon>Saccharomycodaceae</taxon>
        <taxon>Hanseniaspora</taxon>
    </lineage>
</organism>
<dbReference type="OrthoDB" id="9984778at2759"/>
<dbReference type="Pfam" id="PF00350">
    <property type="entry name" value="Dynamin_N"/>
    <property type="match status" value="1"/>
</dbReference>
<dbReference type="InterPro" id="IPR045063">
    <property type="entry name" value="Dynamin_N"/>
</dbReference>
<keyword evidence="3" id="KW-0378">Hydrolase</keyword>
<dbReference type="PANTHER" id="PTHR10465">
    <property type="entry name" value="TRANSMEMBRANE GTPASE FZO1"/>
    <property type="match status" value="1"/>
</dbReference>
<evidence type="ECO:0000313" key="9">
    <source>
        <dbReference type="EMBL" id="OBA27200.1"/>
    </source>
</evidence>
<dbReference type="InterPro" id="IPR030381">
    <property type="entry name" value="G_DYNAMIN_dom"/>
</dbReference>
<keyword evidence="2" id="KW-0547">Nucleotide-binding</keyword>
<comment type="subcellular location">
    <subcellularLocation>
        <location evidence="1">Membrane</location>
    </subcellularLocation>
</comment>
<keyword evidence="4" id="KW-0175">Coiled coil</keyword>
<dbReference type="AlphaFoldDB" id="A0A1B7TER5"/>
<dbReference type="InterPro" id="IPR027417">
    <property type="entry name" value="P-loop_NTPase"/>
</dbReference>
<evidence type="ECO:0000256" key="7">
    <source>
        <dbReference type="SAM" id="MobiDB-lite"/>
    </source>
</evidence>
<evidence type="ECO:0000256" key="1">
    <source>
        <dbReference type="ARBA" id="ARBA00004370"/>
    </source>
</evidence>
<feature type="region of interest" description="Disordered" evidence="7">
    <location>
        <begin position="312"/>
        <end position="338"/>
    </location>
</feature>
<protein>
    <recommendedName>
        <fullName evidence="8">Dynamin-type G domain-containing protein</fullName>
    </recommendedName>
</protein>
<sequence>MNLLNLDFKNSSKAKILTRSSVSPCYESSFEDEELKTIEDLKISDGTLTTTFLSKLSTLMQHFSNLTKRVTDPNSKILICGDLNSGKSSFVNKLLNLKNIDGQCITSPIDQLPLTSIFIEFRHYNFNYLNKKPEIHAILKKTEVDADNNLLNIVENYDCMDPETYTTFELNKLEELVSDESTKNNYSLLVAYVNEDSNIQKDQSLLKNGVVDCSVIDSPGLNVDDFVTNDIFSKQETIDLIIFIINAENQLTLSGKDFINTAKAEKNFIFFIINKFDQIRDKERCSKLIMNQVQELTPLTYKQHDDFVHCVSSREDDSPGNSPHGNGDDSIKNNSKPDVDFDKLRNSIKNFVVLKKSKNKLLPSQTFLNNLLRDLYFLTDSNIKIYNNRIQIVTDKIKKIRPEIDSISNTNVDVNKKIDYLIDNVIDSGYDFVKNAINGSLDDVTLPEYKGITNVYDYILENLECMNDKIEQSVIQSELYGKQITINAVSQIYDLNNIPENDRPIFDHDMMFNSRTKNQSNTNEPSLFKDINVWFELTDLFEPSWEGFVNFLVNGGSIVNDSLTGEKKTNDSENMSLFTKIFSQFEFLYKNPALIFNSRIPTLALYSLGGSKIINNLMVYGSSMLTWNSITNIATTLLATSGCLVGAYLINDLPRALPYNLISKYRETLKDIDYSHIQAIRVTKDIRRILKIPQLELITKNNLKLFNIKEKEKNWQTILKKLNNNVAFLNEYQKEVVNEQQKLMEIVLELD</sequence>
<dbReference type="Proteomes" id="UP000092321">
    <property type="component" value="Unassembled WGS sequence"/>
</dbReference>
<evidence type="ECO:0000313" key="10">
    <source>
        <dbReference type="Proteomes" id="UP000092321"/>
    </source>
</evidence>
<reference evidence="10" key="1">
    <citation type="journal article" date="2016" name="Proc. Natl. Acad. Sci. U.S.A.">
        <title>Comparative genomics of biotechnologically important yeasts.</title>
        <authorList>
            <person name="Riley R."/>
            <person name="Haridas S."/>
            <person name="Wolfe K.H."/>
            <person name="Lopes M.R."/>
            <person name="Hittinger C.T."/>
            <person name="Goeker M."/>
            <person name="Salamov A.A."/>
            <person name="Wisecaver J.H."/>
            <person name="Long T.M."/>
            <person name="Calvey C.H."/>
            <person name="Aerts A.L."/>
            <person name="Barry K.W."/>
            <person name="Choi C."/>
            <person name="Clum A."/>
            <person name="Coughlan A.Y."/>
            <person name="Deshpande S."/>
            <person name="Douglass A.P."/>
            <person name="Hanson S.J."/>
            <person name="Klenk H.-P."/>
            <person name="LaButti K.M."/>
            <person name="Lapidus A."/>
            <person name="Lindquist E.A."/>
            <person name="Lipzen A.M."/>
            <person name="Meier-Kolthoff J.P."/>
            <person name="Ohm R.A."/>
            <person name="Otillar R.P."/>
            <person name="Pangilinan J.L."/>
            <person name="Peng Y."/>
            <person name="Rokas A."/>
            <person name="Rosa C.A."/>
            <person name="Scheuner C."/>
            <person name="Sibirny A.A."/>
            <person name="Slot J.C."/>
            <person name="Stielow J.B."/>
            <person name="Sun H."/>
            <person name="Kurtzman C.P."/>
            <person name="Blackwell M."/>
            <person name="Grigoriev I.V."/>
            <person name="Jeffries T.W."/>
        </authorList>
    </citation>
    <scope>NUCLEOTIDE SEQUENCE [LARGE SCALE GENOMIC DNA]</scope>
    <source>
        <strain evidence="10">NRRL Y-1626</strain>
    </source>
</reference>
<dbReference type="GO" id="GO:0008053">
    <property type="term" value="P:mitochondrial fusion"/>
    <property type="evidence" value="ECO:0007669"/>
    <property type="project" value="TreeGrafter"/>
</dbReference>
<dbReference type="GO" id="GO:0003924">
    <property type="term" value="F:GTPase activity"/>
    <property type="evidence" value="ECO:0007669"/>
    <property type="project" value="InterPro"/>
</dbReference>
<keyword evidence="5" id="KW-0342">GTP-binding</keyword>
<proteinExistence type="predicted"/>
<dbReference type="Gene3D" id="3.40.50.300">
    <property type="entry name" value="P-loop containing nucleotide triphosphate hydrolases"/>
    <property type="match status" value="1"/>
</dbReference>
<dbReference type="SUPFAM" id="SSF52540">
    <property type="entry name" value="P-loop containing nucleoside triphosphate hydrolases"/>
    <property type="match status" value="1"/>
</dbReference>
<accession>A0A1B7TER5</accession>
<evidence type="ECO:0000259" key="8">
    <source>
        <dbReference type="PROSITE" id="PS51718"/>
    </source>
</evidence>
<dbReference type="EMBL" id="LXPE01000010">
    <property type="protein sequence ID" value="OBA27200.1"/>
    <property type="molecule type" value="Genomic_DNA"/>
</dbReference>
<evidence type="ECO:0000256" key="3">
    <source>
        <dbReference type="ARBA" id="ARBA00022801"/>
    </source>
</evidence>
<keyword evidence="6" id="KW-0472">Membrane</keyword>
<dbReference type="GO" id="GO:0005741">
    <property type="term" value="C:mitochondrial outer membrane"/>
    <property type="evidence" value="ECO:0007669"/>
    <property type="project" value="TreeGrafter"/>
</dbReference>
<dbReference type="GO" id="GO:0051646">
    <property type="term" value="P:mitochondrion localization"/>
    <property type="evidence" value="ECO:0007669"/>
    <property type="project" value="TreeGrafter"/>
</dbReference>
<dbReference type="GO" id="GO:0005525">
    <property type="term" value="F:GTP binding"/>
    <property type="evidence" value="ECO:0007669"/>
    <property type="project" value="UniProtKB-KW"/>
</dbReference>
<dbReference type="PANTHER" id="PTHR10465:SF0">
    <property type="entry name" value="SARCALUMENIN"/>
    <property type="match status" value="1"/>
</dbReference>
<evidence type="ECO:0000256" key="6">
    <source>
        <dbReference type="ARBA" id="ARBA00023136"/>
    </source>
</evidence>
<gene>
    <name evidence="9" type="ORF">HANVADRAFT_23845</name>
</gene>